<dbReference type="EMBL" id="AMCI01006071">
    <property type="protein sequence ID" value="EJW94981.1"/>
    <property type="molecule type" value="Genomic_DNA"/>
</dbReference>
<organism evidence="1">
    <name type="scientific">gut metagenome</name>
    <dbReference type="NCBI Taxonomy" id="749906"/>
    <lineage>
        <taxon>unclassified sequences</taxon>
        <taxon>metagenomes</taxon>
        <taxon>organismal metagenomes</taxon>
    </lineage>
</organism>
<accession>J9FJ94</accession>
<protein>
    <submittedName>
        <fullName evidence="1">Secreted protein</fullName>
    </submittedName>
</protein>
<reference evidence="1" key="1">
    <citation type="journal article" date="2012" name="PLoS ONE">
        <title>Gene sets for utilization of primary and secondary nutrition supplies in the distal gut of endangered iberian lynx.</title>
        <authorList>
            <person name="Alcaide M."/>
            <person name="Messina E."/>
            <person name="Richter M."/>
            <person name="Bargiela R."/>
            <person name="Peplies J."/>
            <person name="Huws S.A."/>
            <person name="Newbold C.J."/>
            <person name="Golyshin P.N."/>
            <person name="Simon M.A."/>
            <person name="Lopez G."/>
            <person name="Yakimov M.M."/>
            <person name="Ferrer M."/>
        </authorList>
    </citation>
    <scope>NUCLEOTIDE SEQUENCE</scope>
</reference>
<sequence>MKTNFLKSSLMVAMVAIAMGMGFVSCDDDDDVESTLNPA</sequence>
<comment type="caution">
    <text evidence="1">The sequence shown here is derived from an EMBL/GenBank/DDBJ whole genome shotgun (WGS) entry which is preliminary data.</text>
</comment>
<dbReference type="PROSITE" id="PS51257">
    <property type="entry name" value="PROKAR_LIPOPROTEIN"/>
    <property type="match status" value="1"/>
</dbReference>
<feature type="non-terminal residue" evidence="1">
    <location>
        <position position="39"/>
    </location>
</feature>
<name>J9FJ94_9ZZZZ</name>
<evidence type="ECO:0000313" key="1">
    <source>
        <dbReference type="EMBL" id="EJW94981.1"/>
    </source>
</evidence>
<dbReference type="AlphaFoldDB" id="J9FJ94"/>
<proteinExistence type="predicted"/>
<gene>
    <name evidence="1" type="ORF">EVA_16912</name>
</gene>